<dbReference type="SUPFAM" id="SSF51735">
    <property type="entry name" value="NAD(P)-binding Rossmann-fold domains"/>
    <property type="match status" value="1"/>
</dbReference>
<name>A0A917IBG4_9MICO</name>
<dbReference type="Proteomes" id="UP000657592">
    <property type="component" value="Unassembled WGS sequence"/>
</dbReference>
<organism evidence="3 4">
    <name type="scientific">Microbacterium album</name>
    <dbReference type="NCBI Taxonomy" id="2053191"/>
    <lineage>
        <taxon>Bacteria</taxon>
        <taxon>Bacillati</taxon>
        <taxon>Actinomycetota</taxon>
        <taxon>Actinomycetes</taxon>
        <taxon>Micrococcales</taxon>
        <taxon>Microbacteriaceae</taxon>
        <taxon>Microbacterium</taxon>
    </lineage>
</organism>
<keyword evidence="2" id="KW-0560">Oxidoreductase</keyword>
<dbReference type="InterPro" id="IPR002347">
    <property type="entry name" value="SDR_fam"/>
</dbReference>
<evidence type="ECO:0000313" key="4">
    <source>
        <dbReference type="Proteomes" id="UP000657592"/>
    </source>
</evidence>
<dbReference type="AlphaFoldDB" id="A0A917IBG4"/>
<dbReference type="RefSeq" id="WP_229662999.1">
    <property type="nucleotide sequence ID" value="NZ_BMJY01000001.1"/>
</dbReference>
<dbReference type="GO" id="GO:0016491">
    <property type="term" value="F:oxidoreductase activity"/>
    <property type="evidence" value="ECO:0007669"/>
    <property type="project" value="UniProtKB-KW"/>
</dbReference>
<dbReference type="EMBL" id="BMJY01000001">
    <property type="protein sequence ID" value="GGH34921.1"/>
    <property type="molecule type" value="Genomic_DNA"/>
</dbReference>
<dbReference type="InterPro" id="IPR036291">
    <property type="entry name" value="NAD(P)-bd_dom_sf"/>
</dbReference>
<protein>
    <submittedName>
        <fullName evidence="3">Gluconate 5-dehydrogenase</fullName>
    </submittedName>
</protein>
<sequence>MTTKDDWAAQTTADALASAETPSMAGRVALVAGGGLSGPLGGVGFSIAWLCARAGARIAVLDRDRAAGERAVDAIREAGGEAEWFSVDVTDSASVAGAVAAVIERFGRLDLVADSIGGGGAVPAFEVDDEEFERVMDLNFLSAWRVIKYAQRHLGEGGSIVTISSSATEGRGPTMPYTIAKTALEKLTVGAASTLAPRGIRVNGVRVGMIWGAFAARGMTEEQRELRRQNVALQSEGNVWDIASAAFFLLSERARWVSGQVLAVDGGGFAMKANTGAAGSAPKAKDR</sequence>
<comment type="caution">
    <text evidence="3">The sequence shown here is derived from an EMBL/GenBank/DDBJ whole genome shotgun (WGS) entry which is preliminary data.</text>
</comment>
<dbReference type="CDD" id="cd05233">
    <property type="entry name" value="SDR_c"/>
    <property type="match status" value="1"/>
</dbReference>
<dbReference type="Pfam" id="PF13561">
    <property type="entry name" value="adh_short_C2"/>
    <property type="match status" value="1"/>
</dbReference>
<evidence type="ECO:0000256" key="1">
    <source>
        <dbReference type="ARBA" id="ARBA00006484"/>
    </source>
</evidence>
<dbReference type="Gene3D" id="3.40.50.720">
    <property type="entry name" value="NAD(P)-binding Rossmann-like Domain"/>
    <property type="match status" value="1"/>
</dbReference>
<proteinExistence type="inferred from homology"/>
<comment type="similarity">
    <text evidence="1">Belongs to the short-chain dehydrogenases/reductases (SDR) family.</text>
</comment>
<dbReference type="PANTHER" id="PTHR43639:SF1">
    <property type="entry name" value="SHORT-CHAIN DEHYDROGENASE_REDUCTASE FAMILY PROTEIN"/>
    <property type="match status" value="1"/>
</dbReference>
<accession>A0A917IBG4</accession>
<dbReference type="PRINTS" id="PR00081">
    <property type="entry name" value="GDHRDH"/>
</dbReference>
<reference evidence="3" key="1">
    <citation type="journal article" date="2014" name="Int. J. Syst. Evol. Microbiol.">
        <title>Complete genome sequence of Corynebacterium casei LMG S-19264T (=DSM 44701T), isolated from a smear-ripened cheese.</title>
        <authorList>
            <consortium name="US DOE Joint Genome Institute (JGI-PGF)"/>
            <person name="Walter F."/>
            <person name="Albersmeier A."/>
            <person name="Kalinowski J."/>
            <person name="Ruckert C."/>
        </authorList>
    </citation>
    <scope>NUCLEOTIDE SEQUENCE</scope>
    <source>
        <strain evidence="3">CGMCC 1.15794</strain>
    </source>
</reference>
<keyword evidence="4" id="KW-1185">Reference proteome</keyword>
<reference evidence="3" key="2">
    <citation type="submission" date="2020-09" db="EMBL/GenBank/DDBJ databases">
        <authorList>
            <person name="Sun Q."/>
            <person name="Zhou Y."/>
        </authorList>
    </citation>
    <scope>NUCLEOTIDE SEQUENCE</scope>
    <source>
        <strain evidence="3">CGMCC 1.15794</strain>
    </source>
</reference>
<gene>
    <name evidence="3" type="ORF">GCM10010921_02990</name>
</gene>
<evidence type="ECO:0000256" key="2">
    <source>
        <dbReference type="ARBA" id="ARBA00023002"/>
    </source>
</evidence>
<dbReference type="PANTHER" id="PTHR43639">
    <property type="entry name" value="OXIDOREDUCTASE, SHORT-CHAIN DEHYDROGENASE/REDUCTASE FAMILY (AFU_ORTHOLOGUE AFUA_5G02870)"/>
    <property type="match status" value="1"/>
</dbReference>
<evidence type="ECO:0000313" key="3">
    <source>
        <dbReference type="EMBL" id="GGH34921.1"/>
    </source>
</evidence>